<proteinExistence type="predicted"/>
<evidence type="ECO:0000313" key="3">
    <source>
        <dbReference type="Proteomes" id="UP000435649"/>
    </source>
</evidence>
<organism evidence="2 3">
    <name type="scientific">Victivallis lenta</name>
    <dbReference type="NCBI Taxonomy" id="2606640"/>
    <lineage>
        <taxon>Bacteria</taxon>
        <taxon>Pseudomonadati</taxon>
        <taxon>Lentisphaerota</taxon>
        <taxon>Lentisphaeria</taxon>
        <taxon>Victivallales</taxon>
        <taxon>Victivallaceae</taxon>
        <taxon>Victivallis</taxon>
    </lineage>
</organism>
<comment type="caution">
    <text evidence="2">The sequence shown here is derived from an EMBL/GenBank/DDBJ whole genome shotgun (WGS) entry which is preliminary data.</text>
</comment>
<dbReference type="GO" id="GO:0051536">
    <property type="term" value="F:iron-sulfur cluster binding"/>
    <property type="evidence" value="ECO:0007669"/>
    <property type="project" value="InterPro"/>
</dbReference>
<dbReference type="Pfam" id="PF00111">
    <property type="entry name" value="Fer2"/>
    <property type="match status" value="1"/>
</dbReference>
<dbReference type="EMBL" id="VUNS01000028">
    <property type="protein sequence ID" value="MST99053.1"/>
    <property type="molecule type" value="Genomic_DNA"/>
</dbReference>
<dbReference type="Gene3D" id="3.30.420.480">
    <property type="entry name" value="Domain of unknown function (DUF4445)"/>
    <property type="match status" value="1"/>
</dbReference>
<dbReference type="Proteomes" id="UP000435649">
    <property type="component" value="Unassembled WGS sequence"/>
</dbReference>
<dbReference type="AlphaFoldDB" id="A0A844G7D5"/>
<dbReference type="InterPro" id="IPR036010">
    <property type="entry name" value="2Fe-2S_ferredoxin-like_sf"/>
</dbReference>
<reference evidence="2 3" key="1">
    <citation type="submission" date="2019-08" db="EMBL/GenBank/DDBJ databases">
        <title>In-depth cultivation of the pig gut microbiome towards novel bacterial diversity and tailored functional studies.</title>
        <authorList>
            <person name="Wylensek D."/>
            <person name="Hitch T.C.A."/>
            <person name="Clavel T."/>
        </authorList>
    </citation>
    <scope>NUCLEOTIDE SEQUENCE [LARGE SCALE GENOMIC DNA]</scope>
    <source>
        <strain evidence="2 3">BBE-744-WT-12</strain>
    </source>
</reference>
<dbReference type="PROSITE" id="PS51085">
    <property type="entry name" value="2FE2S_FER_2"/>
    <property type="match status" value="1"/>
</dbReference>
<sequence length="555" mass="57756">MISASGACRRGDPAVYFIKSCAIENIPVRTTMKLHVDSGGRRLDIDAPPGRHLSESLAEAGIRLDLRCGGNNRCGRCRVRLLSGRFAIAGKAYDADREGPREANACRLIPAGVEGRIEIPDSSLFRDGLLIETGFRCAPSGAASGPGESALAFDIGTTTVAAALVKDGAVLRTAGAPNAQSRFGDNVIDRIVAAGRSPETAAELRRVLVEETLNPLIAELAPASGSVRRIAVAANTVMSHIFCGLSPESIGVSPFRPLRLRFPAEPAANFGLAVDAETPVHVWPAISGSVGGDITGGIAVTGFGRVPDRLELLLDIGTNCEMILSDRGRKLAAAAAAGPAFEGGSSAVGCRARPGAVDHLAVSEAGYFRFHVIGGDLRRIDGICGSGLVDFLAGMRGAGLIDEFGRYNRARLGSLGRLEAGTPETGLLCRLSSQLAVSEADIEALLKAKAAIEAGVLALLGSVGRSPSELDALYLCGGFASALDLASARSTGLLPAVAADRIRICGNTSLAAAIQAAADPEILDQFESERPGFRDIPLNNLPEFEELYTRSLALN</sequence>
<dbReference type="Pfam" id="PF14574">
    <property type="entry name" value="RACo_C_ter"/>
    <property type="match status" value="1"/>
</dbReference>
<dbReference type="PANTHER" id="PTHR42895:SF1">
    <property type="entry name" value="IRON-SULFUR CLUSTER PROTEIN"/>
    <property type="match status" value="1"/>
</dbReference>
<protein>
    <submittedName>
        <fullName evidence="2">DUF4445 domain-containing protein</fullName>
    </submittedName>
</protein>
<accession>A0A844G7D5</accession>
<dbReference type="InterPro" id="IPR027980">
    <property type="entry name" value="RACo_C"/>
</dbReference>
<dbReference type="Pfam" id="PF17651">
    <property type="entry name" value="Raco_middle"/>
    <property type="match status" value="1"/>
</dbReference>
<keyword evidence="3" id="KW-1185">Reference proteome</keyword>
<evidence type="ECO:0000259" key="1">
    <source>
        <dbReference type="PROSITE" id="PS51085"/>
    </source>
</evidence>
<dbReference type="Gene3D" id="3.10.20.30">
    <property type="match status" value="1"/>
</dbReference>
<dbReference type="SUPFAM" id="SSF54292">
    <property type="entry name" value="2Fe-2S ferredoxin-like"/>
    <property type="match status" value="1"/>
</dbReference>
<dbReference type="InterPro" id="IPR001041">
    <property type="entry name" value="2Fe-2S_ferredoxin-type"/>
</dbReference>
<gene>
    <name evidence="2" type="ORF">FYJ85_18630</name>
</gene>
<dbReference type="InterPro" id="IPR042259">
    <property type="entry name" value="Raco-like_middle_sf"/>
</dbReference>
<dbReference type="InterPro" id="IPR012675">
    <property type="entry name" value="Beta-grasp_dom_sf"/>
</dbReference>
<dbReference type="CDD" id="cd00207">
    <property type="entry name" value="fer2"/>
    <property type="match status" value="1"/>
</dbReference>
<dbReference type="InterPro" id="IPR041414">
    <property type="entry name" value="Raco-like_middle"/>
</dbReference>
<name>A0A844G7D5_9BACT</name>
<dbReference type="InterPro" id="IPR052911">
    <property type="entry name" value="Corrinoid_activation_enz"/>
</dbReference>
<dbReference type="PANTHER" id="PTHR42895">
    <property type="entry name" value="IRON-SULFUR CLUSTER-BINDING PROTEIN-RELATED"/>
    <property type="match status" value="1"/>
</dbReference>
<feature type="domain" description="2Fe-2S ferredoxin-type" evidence="1">
    <location>
        <begin position="30"/>
        <end position="123"/>
    </location>
</feature>
<evidence type="ECO:0000313" key="2">
    <source>
        <dbReference type="EMBL" id="MST99053.1"/>
    </source>
</evidence>